<evidence type="ECO:0000256" key="4">
    <source>
        <dbReference type="ARBA" id="ARBA00022692"/>
    </source>
</evidence>
<dbReference type="SUPFAM" id="SSF161098">
    <property type="entry name" value="MetI-like"/>
    <property type="match status" value="1"/>
</dbReference>
<dbReference type="CDD" id="cd06261">
    <property type="entry name" value="TM_PBP2"/>
    <property type="match status" value="1"/>
</dbReference>
<reference evidence="9 10" key="1">
    <citation type="submission" date="2019-02" db="EMBL/GenBank/DDBJ databases">
        <title>Kribbella capetownensis sp. nov. and Kribbella speibonae sp. nov., isolated from soil.</title>
        <authorList>
            <person name="Curtis S.M."/>
            <person name="Norton I."/>
            <person name="Everest G.J."/>
            <person name="Meyers P.R."/>
        </authorList>
    </citation>
    <scope>NUCLEOTIDE SEQUENCE [LARGE SCALE GENOMIC DNA]</scope>
    <source>
        <strain evidence="9 10">YM55</strain>
    </source>
</reference>
<dbReference type="GO" id="GO:0055085">
    <property type="term" value="P:transmembrane transport"/>
    <property type="evidence" value="ECO:0007669"/>
    <property type="project" value="InterPro"/>
</dbReference>
<feature type="transmembrane region" description="Helical" evidence="7">
    <location>
        <begin position="157"/>
        <end position="182"/>
    </location>
</feature>
<dbReference type="GO" id="GO:0005886">
    <property type="term" value="C:plasma membrane"/>
    <property type="evidence" value="ECO:0007669"/>
    <property type="project" value="UniProtKB-SubCell"/>
</dbReference>
<evidence type="ECO:0000256" key="7">
    <source>
        <dbReference type="RuleBase" id="RU363032"/>
    </source>
</evidence>
<keyword evidence="3" id="KW-1003">Cell membrane</keyword>
<dbReference type="EMBL" id="SJKC01000007">
    <property type="protein sequence ID" value="TCC30867.1"/>
    <property type="molecule type" value="Genomic_DNA"/>
</dbReference>
<evidence type="ECO:0000256" key="5">
    <source>
        <dbReference type="ARBA" id="ARBA00022989"/>
    </source>
</evidence>
<protein>
    <submittedName>
        <fullName evidence="9">Sugar ABC transporter permease</fullName>
    </submittedName>
</protein>
<dbReference type="PROSITE" id="PS50928">
    <property type="entry name" value="ABC_TM1"/>
    <property type="match status" value="1"/>
</dbReference>
<dbReference type="Gene3D" id="1.10.3720.10">
    <property type="entry name" value="MetI-like"/>
    <property type="match status" value="1"/>
</dbReference>
<feature type="transmembrane region" description="Helical" evidence="7">
    <location>
        <begin position="203"/>
        <end position="222"/>
    </location>
</feature>
<dbReference type="InterPro" id="IPR000515">
    <property type="entry name" value="MetI-like"/>
</dbReference>
<dbReference type="Pfam" id="PF00528">
    <property type="entry name" value="BPD_transp_1"/>
    <property type="match status" value="1"/>
</dbReference>
<organism evidence="9 10">
    <name type="scientific">Kribbella speibonae</name>
    <dbReference type="NCBI Taxonomy" id="1572660"/>
    <lineage>
        <taxon>Bacteria</taxon>
        <taxon>Bacillati</taxon>
        <taxon>Actinomycetota</taxon>
        <taxon>Actinomycetes</taxon>
        <taxon>Propionibacteriales</taxon>
        <taxon>Kribbellaceae</taxon>
        <taxon>Kribbella</taxon>
    </lineage>
</organism>
<keyword evidence="6 7" id="KW-0472">Membrane</keyword>
<dbReference type="PANTHER" id="PTHR43005">
    <property type="entry name" value="BLR7065 PROTEIN"/>
    <property type="match status" value="1"/>
</dbReference>
<evidence type="ECO:0000259" key="8">
    <source>
        <dbReference type="PROSITE" id="PS50928"/>
    </source>
</evidence>
<keyword evidence="5 7" id="KW-1133">Transmembrane helix</keyword>
<dbReference type="PANTHER" id="PTHR43005:SF2">
    <property type="entry name" value="INTEGRAL MEMBRANE SUGAR TRANSPORT PROTEIN"/>
    <property type="match status" value="1"/>
</dbReference>
<sequence length="296" mass="32048">MRLTDRRFALALIAPAALFLAAFVAWPLLRFVTNAFYEISPIAGGPRRFVGFDNFVTAFAAPAFQGAALRTIVYTLIVVALEFTLGLAVALVFAALGSRSAVFRTVFMYPLMVAPVVAGLLWRFLLIDNFGILNELLRRAGLLHSTDQIAWLSNPKIALFSVALPDIWLTTSFITLVLFAGLQNVPGDVIEAARIDGVRFPTLLFRIILPLLRPVIAVALIVRGIDAARAFDIILIQTNGGPQDSTTTLSLLIYRTMTRNGDPGLASAMGTVYLIGMLVVAAVAIFAIWRPGGDEA</sequence>
<accession>A0A4R0IEE8</accession>
<keyword evidence="2 7" id="KW-0813">Transport</keyword>
<evidence type="ECO:0000256" key="2">
    <source>
        <dbReference type="ARBA" id="ARBA00022448"/>
    </source>
</evidence>
<evidence type="ECO:0000313" key="9">
    <source>
        <dbReference type="EMBL" id="TCC30867.1"/>
    </source>
</evidence>
<proteinExistence type="inferred from homology"/>
<evidence type="ECO:0000256" key="6">
    <source>
        <dbReference type="ARBA" id="ARBA00023136"/>
    </source>
</evidence>
<evidence type="ECO:0000313" key="10">
    <source>
        <dbReference type="Proteomes" id="UP000294225"/>
    </source>
</evidence>
<feature type="transmembrane region" description="Helical" evidence="7">
    <location>
        <begin position="72"/>
        <end position="94"/>
    </location>
</feature>
<keyword evidence="4 7" id="KW-0812">Transmembrane</keyword>
<feature type="transmembrane region" description="Helical" evidence="7">
    <location>
        <begin position="106"/>
        <end position="125"/>
    </location>
</feature>
<gene>
    <name evidence="9" type="ORF">E0H92_37825</name>
</gene>
<evidence type="ECO:0000256" key="1">
    <source>
        <dbReference type="ARBA" id="ARBA00004651"/>
    </source>
</evidence>
<feature type="transmembrane region" description="Helical" evidence="7">
    <location>
        <begin position="265"/>
        <end position="289"/>
    </location>
</feature>
<comment type="similarity">
    <text evidence="7">Belongs to the binding-protein-dependent transport system permease family.</text>
</comment>
<dbReference type="RefSeq" id="WP_131499682.1">
    <property type="nucleotide sequence ID" value="NZ_SJKC01000007.1"/>
</dbReference>
<dbReference type="AlphaFoldDB" id="A0A4R0IEE8"/>
<dbReference type="Proteomes" id="UP000294225">
    <property type="component" value="Unassembled WGS sequence"/>
</dbReference>
<dbReference type="InterPro" id="IPR035906">
    <property type="entry name" value="MetI-like_sf"/>
</dbReference>
<feature type="domain" description="ABC transmembrane type-1" evidence="8">
    <location>
        <begin position="68"/>
        <end position="284"/>
    </location>
</feature>
<evidence type="ECO:0000256" key="3">
    <source>
        <dbReference type="ARBA" id="ARBA00022475"/>
    </source>
</evidence>
<comment type="subcellular location">
    <subcellularLocation>
        <location evidence="1 7">Cell membrane</location>
        <topology evidence="1 7">Multi-pass membrane protein</topology>
    </subcellularLocation>
</comment>
<name>A0A4R0IEE8_9ACTN</name>
<comment type="caution">
    <text evidence="9">The sequence shown here is derived from an EMBL/GenBank/DDBJ whole genome shotgun (WGS) entry which is preliminary data.</text>
</comment>